<organism evidence="1 2">
    <name type="scientific">Cichorium intybus</name>
    <name type="common">Chicory</name>
    <dbReference type="NCBI Taxonomy" id="13427"/>
    <lineage>
        <taxon>Eukaryota</taxon>
        <taxon>Viridiplantae</taxon>
        <taxon>Streptophyta</taxon>
        <taxon>Embryophyta</taxon>
        <taxon>Tracheophyta</taxon>
        <taxon>Spermatophyta</taxon>
        <taxon>Magnoliopsida</taxon>
        <taxon>eudicotyledons</taxon>
        <taxon>Gunneridae</taxon>
        <taxon>Pentapetalae</taxon>
        <taxon>asterids</taxon>
        <taxon>campanulids</taxon>
        <taxon>Asterales</taxon>
        <taxon>Asteraceae</taxon>
        <taxon>Cichorioideae</taxon>
        <taxon>Cichorieae</taxon>
        <taxon>Cichoriinae</taxon>
        <taxon>Cichorium</taxon>
    </lineage>
</organism>
<accession>A0ACB9CVM7</accession>
<reference evidence="1 2" key="2">
    <citation type="journal article" date="2022" name="Mol. Ecol. Resour.">
        <title>The genomes of chicory, endive, great burdock and yacon provide insights into Asteraceae paleo-polyploidization history and plant inulin production.</title>
        <authorList>
            <person name="Fan W."/>
            <person name="Wang S."/>
            <person name="Wang H."/>
            <person name="Wang A."/>
            <person name="Jiang F."/>
            <person name="Liu H."/>
            <person name="Zhao H."/>
            <person name="Xu D."/>
            <person name="Zhang Y."/>
        </authorList>
    </citation>
    <scope>NUCLEOTIDE SEQUENCE [LARGE SCALE GENOMIC DNA]</scope>
    <source>
        <strain evidence="2">cv. Punajuju</strain>
        <tissue evidence="1">Leaves</tissue>
    </source>
</reference>
<protein>
    <submittedName>
        <fullName evidence="1">Uncharacterized protein</fullName>
    </submittedName>
</protein>
<keyword evidence="2" id="KW-1185">Reference proteome</keyword>
<evidence type="ECO:0000313" key="1">
    <source>
        <dbReference type="EMBL" id="KAI3738213.1"/>
    </source>
</evidence>
<dbReference type="EMBL" id="CM042013">
    <property type="protein sequence ID" value="KAI3738213.1"/>
    <property type="molecule type" value="Genomic_DNA"/>
</dbReference>
<reference evidence="2" key="1">
    <citation type="journal article" date="2022" name="Mol. Ecol. Resour.">
        <title>The genomes of chicory, endive, great burdock and yacon provide insights into Asteraceae palaeo-polyploidization history and plant inulin production.</title>
        <authorList>
            <person name="Fan W."/>
            <person name="Wang S."/>
            <person name="Wang H."/>
            <person name="Wang A."/>
            <person name="Jiang F."/>
            <person name="Liu H."/>
            <person name="Zhao H."/>
            <person name="Xu D."/>
            <person name="Zhang Y."/>
        </authorList>
    </citation>
    <scope>NUCLEOTIDE SEQUENCE [LARGE SCALE GENOMIC DNA]</scope>
    <source>
        <strain evidence="2">cv. Punajuju</strain>
    </source>
</reference>
<evidence type="ECO:0000313" key="2">
    <source>
        <dbReference type="Proteomes" id="UP001055811"/>
    </source>
</evidence>
<comment type="caution">
    <text evidence="1">The sequence shown here is derived from an EMBL/GenBank/DDBJ whole genome shotgun (WGS) entry which is preliminary data.</text>
</comment>
<sequence length="112" mass="12947">MHPSIFRDVDEAEYKEAIIVRLNIPLPLALFQTHRHEETLSFFRNPAPPLSWCQEESKTLKKKVMQRPSSIPSKRILAFEFSLFPFTLMRSKKNGSGSCVVVVESERGRENN</sequence>
<proteinExistence type="predicted"/>
<gene>
    <name evidence="1" type="ORF">L2E82_28236</name>
</gene>
<dbReference type="Proteomes" id="UP001055811">
    <property type="component" value="Linkage Group LG05"/>
</dbReference>
<name>A0ACB9CVM7_CICIN</name>